<evidence type="ECO:0008006" key="3">
    <source>
        <dbReference type="Google" id="ProtNLM"/>
    </source>
</evidence>
<dbReference type="AlphaFoldDB" id="A0A1X7ARR3"/>
<name>A0A1X7ARR3_9GAMM</name>
<protein>
    <recommendedName>
        <fullName evidence="3">STAS/SEC14 domain-containing protein</fullName>
    </recommendedName>
</protein>
<proteinExistence type="predicted"/>
<evidence type="ECO:0000313" key="1">
    <source>
        <dbReference type="EMBL" id="SMA50925.1"/>
    </source>
</evidence>
<sequence length="130" mass="14831">MKTVADVNAIQMRGWPQVELEFVRQASDDEALQWLEDMNGLLARKQPFVMLIHARPNSQFSPEARKALGLWFKEQRANLGQYCLGVARLVDNVEQGQRVVGEKMQAAMPFPMMAVTSVHAANHWLRQQLN</sequence>
<accession>A0A1X7ARR3</accession>
<reference evidence="1 2" key="1">
    <citation type="submission" date="2017-03" db="EMBL/GenBank/DDBJ databases">
        <authorList>
            <person name="Afonso C.L."/>
            <person name="Miller P.J."/>
            <person name="Scott M.A."/>
            <person name="Spackman E."/>
            <person name="Goraichik I."/>
            <person name="Dimitrov K.M."/>
            <person name="Suarez D.L."/>
            <person name="Swayne D.E."/>
        </authorList>
    </citation>
    <scope>NUCLEOTIDE SEQUENCE [LARGE SCALE GENOMIC DNA]</scope>
    <source>
        <strain evidence="1">SB41UT1</strain>
    </source>
</reference>
<evidence type="ECO:0000313" key="2">
    <source>
        <dbReference type="Proteomes" id="UP000196573"/>
    </source>
</evidence>
<organism evidence="1 2">
    <name type="scientific">Parendozoicomonas haliclonae</name>
    <dbReference type="NCBI Taxonomy" id="1960125"/>
    <lineage>
        <taxon>Bacteria</taxon>
        <taxon>Pseudomonadati</taxon>
        <taxon>Pseudomonadota</taxon>
        <taxon>Gammaproteobacteria</taxon>
        <taxon>Oceanospirillales</taxon>
        <taxon>Endozoicomonadaceae</taxon>
        <taxon>Parendozoicomonas</taxon>
    </lineage>
</organism>
<dbReference type="Proteomes" id="UP000196573">
    <property type="component" value="Unassembled WGS sequence"/>
</dbReference>
<keyword evidence="2" id="KW-1185">Reference proteome</keyword>
<dbReference type="EMBL" id="FWPT01000020">
    <property type="protein sequence ID" value="SMA50925.1"/>
    <property type="molecule type" value="Genomic_DNA"/>
</dbReference>
<gene>
    <name evidence="1" type="ORF">EHSB41UT_04743</name>
</gene>
<dbReference type="RefSeq" id="WP_087113368.1">
    <property type="nucleotide sequence ID" value="NZ_CBCSCN010000021.1"/>
</dbReference>
<dbReference type="OrthoDB" id="6197190at2"/>